<dbReference type="SMART" id="SM00298">
    <property type="entry name" value="CHROMO"/>
    <property type="match status" value="1"/>
</dbReference>
<dbReference type="EMBL" id="JARUPT010000637">
    <property type="protein sequence ID" value="KAK0369581.1"/>
    <property type="molecule type" value="Genomic_DNA"/>
</dbReference>
<evidence type="ECO:0000256" key="1">
    <source>
        <dbReference type="ARBA" id="ARBA00011353"/>
    </source>
</evidence>
<sequence length="148" mass="16941">MPSIMEGTVIKGDWSPHITIRDVICTLRSGDRIFFGVLAEKQESRLWTWLESDLLLWVFDDGQCIREWQECAQRPHMFEGHSSYVPESIVGHHEAANGEVLYGVKWVGYGCPTWELESDLWMHGYLLAAYHDTIQTKVPTEAFVVVGT</sequence>
<evidence type="ECO:0000259" key="2">
    <source>
        <dbReference type="PROSITE" id="PS50013"/>
    </source>
</evidence>
<feature type="domain" description="Chromo" evidence="2">
    <location>
        <begin position="84"/>
        <end position="142"/>
    </location>
</feature>
<dbReference type="SUPFAM" id="SSF54160">
    <property type="entry name" value="Chromo domain-like"/>
    <property type="match status" value="1"/>
</dbReference>
<gene>
    <name evidence="3" type="ORF">CLIM01_13071</name>
</gene>
<dbReference type="PROSITE" id="PS50013">
    <property type="entry name" value="CHROMO_2"/>
    <property type="match status" value="1"/>
</dbReference>
<organism evidence="3 4">
    <name type="scientific">Colletotrichum limetticola</name>
    <dbReference type="NCBI Taxonomy" id="1209924"/>
    <lineage>
        <taxon>Eukaryota</taxon>
        <taxon>Fungi</taxon>
        <taxon>Dikarya</taxon>
        <taxon>Ascomycota</taxon>
        <taxon>Pezizomycotina</taxon>
        <taxon>Sordariomycetes</taxon>
        <taxon>Hypocreomycetidae</taxon>
        <taxon>Glomerellales</taxon>
        <taxon>Glomerellaceae</taxon>
        <taxon>Colletotrichum</taxon>
        <taxon>Colletotrichum acutatum species complex</taxon>
    </lineage>
</organism>
<accession>A0ABQ9PCZ1</accession>
<dbReference type="Proteomes" id="UP001169217">
    <property type="component" value="Unassembled WGS sequence"/>
</dbReference>
<comment type="caution">
    <text evidence="3">The sequence shown here is derived from an EMBL/GenBank/DDBJ whole genome shotgun (WGS) entry which is preliminary data.</text>
</comment>
<proteinExistence type="predicted"/>
<keyword evidence="4" id="KW-1185">Reference proteome</keyword>
<dbReference type="InterPro" id="IPR000953">
    <property type="entry name" value="Chromo/chromo_shadow_dom"/>
</dbReference>
<name>A0ABQ9PCZ1_9PEZI</name>
<reference evidence="3" key="1">
    <citation type="submission" date="2023-04" db="EMBL/GenBank/DDBJ databases">
        <title>Colletotrichum limetticola genome sequence.</title>
        <authorList>
            <person name="Baroncelli R."/>
        </authorList>
    </citation>
    <scope>NUCLEOTIDE SEQUENCE</scope>
    <source>
        <strain evidence="3">KLA-Anderson</strain>
    </source>
</reference>
<dbReference type="Gene3D" id="2.40.50.40">
    <property type="match status" value="1"/>
</dbReference>
<comment type="subunit">
    <text evidence="1">Component of the NuA4 histone acetyltransferase complex.</text>
</comment>
<evidence type="ECO:0000313" key="3">
    <source>
        <dbReference type="EMBL" id="KAK0369581.1"/>
    </source>
</evidence>
<evidence type="ECO:0000313" key="4">
    <source>
        <dbReference type="Proteomes" id="UP001169217"/>
    </source>
</evidence>
<dbReference type="InterPro" id="IPR016197">
    <property type="entry name" value="Chromo-like_dom_sf"/>
</dbReference>
<protein>
    <recommendedName>
        <fullName evidence="2">Chromo domain-containing protein</fullName>
    </recommendedName>
</protein>